<comment type="similarity">
    <text evidence="1">Belongs to the sigma-70 factor family. ECF subfamily.</text>
</comment>
<keyword evidence="3" id="KW-0731">Sigma factor</keyword>
<organism evidence="7">
    <name type="scientific">uncultured Rubrobacteraceae bacterium</name>
    <dbReference type="NCBI Taxonomy" id="349277"/>
    <lineage>
        <taxon>Bacteria</taxon>
        <taxon>Bacillati</taxon>
        <taxon>Actinomycetota</taxon>
        <taxon>Rubrobacteria</taxon>
        <taxon>Rubrobacterales</taxon>
        <taxon>Rubrobacteraceae</taxon>
        <taxon>environmental samples</taxon>
    </lineage>
</organism>
<evidence type="ECO:0000259" key="6">
    <source>
        <dbReference type="Pfam" id="PF08281"/>
    </source>
</evidence>
<dbReference type="InterPro" id="IPR013249">
    <property type="entry name" value="RNA_pol_sigma70_r4_t2"/>
</dbReference>
<reference evidence="7" key="1">
    <citation type="submission" date="2020-02" db="EMBL/GenBank/DDBJ databases">
        <authorList>
            <person name="Meier V. D."/>
        </authorList>
    </citation>
    <scope>NUCLEOTIDE SEQUENCE</scope>
    <source>
        <strain evidence="7">AVDCRST_MAG03</strain>
    </source>
</reference>
<dbReference type="PANTHER" id="PTHR43133:SF25">
    <property type="entry name" value="RNA POLYMERASE SIGMA FACTOR RFAY-RELATED"/>
    <property type="match status" value="1"/>
</dbReference>
<dbReference type="InterPro" id="IPR013325">
    <property type="entry name" value="RNA_pol_sigma_r2"/>
</dbReference>
<dbReference type="GO" id="GO:0006352">
    <property type="term" value="P:DNA-templated transcription initiation"/>
    <property type="evidence" value="ECO:0007669"/>
    <property type="project" value="InterPro"/>
</dbReference>
<dbReference type="GO" id="GO:0003677">
    <property type="term" value="F:DNA binding"/>
    <property type="evidence" value="ECO:0007669"/>
    <property type="project" value="InterPro"/>
</dbReference>
<dbReference type="InterPro" id="IPR036388">
    <property type="entry name" value="WH-like_DNA-bd_sf"/>
</dbReference>
<keyword evidence="4" id="KW-0804">Transcription</keyword>
<evidence type="ECO:0008006" key="8">
    <source>
        <dbReference type="Google" id="ProtNLM"/>
    </source>
</evidence>
<dbReference type="AlphaFoldDB" id="A0A6J4QD20"/>
<dbReference type="NCBIfam" id="TIGR02937">
    <property type="entry name" value="sigma70-ECF"/>
    <property type="match status" value="1"/>
</dbReference>
<sequence>MVRRAGAALAGWFGAWEPSWPSRCRRGRELREGGSAVGPEEATLVERAKGGSIAAYEELVRGHQAVAFRTAFTITGDASEAEDASQEAFVKVYRTLDRFRSGAPFRPWLLTVVANEARNRRRAAGRRVGLTLRAAEYGAQTTPPSPETTVLAEERRAELLGAVEGLREEDREVISLRYFLELSEAEAASVMGCARGTVKSRLSRAVGRLREKMMEAQDATG</sequence>
<keyword evidence="2" id="KW-0805">Transcription regulation</keyword>
<proteinExistence type="inferred from homology"/>
<evidence type="ECO:0000259" key="5">
    <source>
        <dbReference type="Pfam" id="PF04542"/>
    </source>
</evidence>
<evidence type="ECO:0000256" key="1">
    <source>
        <dbReference type="ARBA" id="ARBA00010641"/>
    </source>
</evidence>
<gene>
    <name evidence="7" type="ORF">AVDCRST_MAG03-3880</name>
</gene>
<feature type="domain" description="RNA polymerase sigma factor 70 region 4 type 2" evidence="6">
    <location>
        <begin position="157"/>
        <end position="209"/>
    </location>
</feature>
<name>A0A6J4QD20_9ACTN</name>
<dbReference type="InterPro" id="IPR013324">
    <property type="entry name" value="RNA_pol_sigma_r3/r4-like"/>
</dbReference>
<dbReference type="Pfam" id="PF04542">
    <property type="entry name" value="Sigma70_r2"/>
    <property type="match status" value="1"/>
</dbReference>
<dbReference type="Gene3D" id="1.10.1740.10">
    <property type="match status" value="1"/>
</dbReference>
<dbReference type="SUPFAM" id="SSF88659">
    <property type="entry name" value="Sigma3 and sigma4 domains of RNA polymerase sigma factors"/>
    <property type="match status" value="1"/>
</dbReference>
<dbReference type="SUPFAM" id="SSF88946">
    <property type="entry name" value="Sigma2 domain of RNA polymerase sigma factors"/>
    <property type="match status" value="1"/>
</dbReference>
<dbReference type="GO" id="GO:0016987">
    <property type="term" value="F:sigma factor activity"/>
    <property type="evidence" value="ECO:0007669"/>
    <property type="project" value="UniProtKB-KW"/>
</dbReference>
<feature type="domain" description="RNA polymerase sigma-70 region 2" evidence="5">
    <location>
        <begin position="59"/>
        <end position="127"/>
    </location>
</feature>
<dbReference type="InterPro" id="IPR014284">
    <property type="entry name" value="RNA_pol_sigma-70_dom"/>
</dbReference>
<dbReference type="CDD" id="cd06171">
    <property type="entry name" value="Sigma70_r4"/>
    <property type="match status" value="1"/>
</dbReference>
<evidence type="ECO:0000256" key="3">
    <source>
        <dbReference type="ARBA" id="ARBA00023082"/>
    </source>
</evidence>
<dbReference type="InterPro" id="IPR007627">
    <property type="entry name" value="RNA_pol_sigma70_r2"/>
</dbReference>
<dbReference type="EMBL" id="CADCUT010000227">
    <property type="protein sequence ID" value="CAA9439615.1"/>
    <property type="molecule type" value="Genomic_DNA"/>
</dbReference>
<accession>A0A6J4QD20</accession>
<evidence type="ECO:0000256" key="2">
    <source>
        <dbReference type="ARBA" id="ARBA00023015"/>
    </source>
</evidence>
<evidence type="ECO:0000256" key="4">
    <source>
        <dbReference type="ARBA" id="ARBA00023163"/>
    </source>
</evidence>
<dbReference type="InterPro" id="IPR039425">
    <property type="entry name" value="RNA_pol_sigma-70-like"/>
</dbReference>
<dbReference type="Gene3D" id="1.10.10.10">
    <property type="entry name" value="Winged helix-like DNA-binding domain superfamily/Winged helix DNA-binding domain"/>
    <property type="match status" value="1"/>
</dbReference>
<protein>
    <recommendedName>
        <fullName evidence="8">Sigma-70 family RNA polymerase sigma factor</fullName>
    </recommendedName>
</protein>
<dbReference type="PANTHER" id="PTHR43133">
    <property type="entry name" value="RNA POLYMERASE ECF-TYPE SIGMA FACTO"/>
    <property type="match status" value="1"/>
</dbReference>
<evidence type="ECO:0000313" key="7">
    <source>
        <dbReference type="EMBL" id="CAA9439615.1"/>
    </source>
</evidence>
<dbReference type="Pfam" id="PF08281">
    <property type="entry name" value="Sigma70_r4_2"/>
    <property type="match status" value="1"/>
</dbReference>